<reference evidence="5 6" key="1">
    <citation type="journal article" date="2023" name="Nat. Commun.">
        <title>Origin of minicircular mitochondrial genomes in red algae.</title>
        <authorList>
            <person name="Lee Y."/>
            <person name="Cho C.H."/>
            <person name="Lee Y.M."/>
            <person name="Park S.I."/>
            <person name="Yang J.H."/>
            <person name="West J.A."/>
            <person name="Bhattacharya D."/>
            <person name="Yoon H.S."/>
        </authorList>
    </citation>
    <scope>NUCLEOTIDE SEQUENCE [LARGE SCALE GENOMIC DNA]</scope>
    <source>
        <strain evidence="5 6">CCMP1338</strain>
        <tissue evidence="5">Whole cell</tissue>
    </source>
</reference>
<keyword evidence="6" id="KW-1185">Reference proteome</keyword>
<dbReference type="Proteomes" id="UP001157974">
    <property type="component" value="Unassembled WGS sequence"/>
</dbReference>
<dbReference type="PANTHER" id="PTHR10655">
    <property type="entry name" value="LYSOPHOSPHOLIPASE-RELATED"/>
    <property type="match status" value="1"/>
</dbReference>
<protein>
    <recommendedName>
        <fullName evidence="4">Phospholipase/carboxylesterase/thioesterase domain-containing protein</fullName>
    </recommendedName>
</protein>
<dbReference type="InterPro" id="IPR003140">
    <property type="entry name" value="PLipase/COase/thioEstase"/>
</dbReference>
<feature type="region of interest" description="Disordered" evidence="3">
    <location>
        <begin position="139"/>
        <end position="162"/>
    </location>
</feature>
<dbReference type="GO" id="GO:0052689">
    <property type="term" value="F:carboxylic ester hydrolase activity"/>
    <property type="evidence" value="ECO:0007669"/>
    <property type="project" value="TreeGrafter"/>
</dbReference>
<dbReference type="SUPFAM" id="SSF53474">
    <property type="entry name" value="alpha/beta-Hydrolases"/>
    <property type="match status" value="1"/>
</dbReference>
<dbReference type="PANTHER" id="PTHR10655:SF17">
    <property type="entry name" value="LYSOPHOSPHOLIPASE-LIKE PROTEIN 1"/>
    <property type="match status" value="1"/>
</dbReference>
<dbReference type="InterPro" id="IPR050565">
    <property type="entry name" value="LYPA1-2/EST-like"/>
</dbReference>
<evidence type="ECO:0000256" key="3">
    <source>
        <dbReference type="SAM" id="MobiDB-lite"/>
    </source>
</evidence>
<dbReference type="InterPro" id="IPR029058">
    <property type="entry name" value="AB_hydrolase_fold"/>
</dbReference>
<feature type="compositionally biased region" description="Basic and acidic residues" evidence="3">
    <location>
        <begin position="141"/>
        <end position="162"/>
    </location>
</feature>
<name>A0AAV8UVV2_9RHOD</name>
<proteinExistence type="inferred from homology"/>
<organism evidence="5 6">
    <name type="scientific">Rhodosorus marinus</name>
    <dbReference type="NCBI Taxonomy" id="101924"/>
    <lineage>
        <taxon>Eukaryota</taxon>
        <taxon>Rhodophyta</taxon>
        <taxon>Stylonematophyceae</taxon>
        <taxon>Stylonematales</taxon>
        <taxon>Stylonemataceae</taxon>
        <taxon>Rhodosorus</taxon>
    </lineage>
</organism>
<dbReference type="AlphaFoldDB" id="A0AAV8UVV2"/>
<dbReference type="GO" id="GO:0008474">
    <property type="term" value="F:palmitoyl-(protein) hydrolase activity"/>
    <property type="evidence" value="ECO:0007669"/>
    <property type="project" value="TreeGrafter"/>
</dbReference>
<comment type="similarity">
    <text evidence="1">Belongs to the AB hydrolase superfamily. AB hydrolase 2 family.</text>
</comment>
<sequence length="400" mass="43683">MTSLGEPEIGVSDESLGSDGLFEDADDEFDEDFQPLSTNQPWLQEYFEPSNKPPPQEEEARDTINSEHGVRGFSFKSFLGRETGSHTFMQEDAGISRGSVSRATNSAYDIVGNNVQVTFKDINHGADPPADDVQAFPIKNSENDKQLTPRSRPERFGSRKAENEVGFPLEHDVRKGFCGGSEGVVMTPKGEHSATVIFLHEIGEHADYWVEAFARHGQLKVKYVLPCAPRRKVVGLIRDSKKRAWYGTRANSSENSEDKVGILCSVARVSAIIDEEVKNGIPASRIVIGGFGQGGAVAVNTALRFDNRLGACISLCAWLALHTDLPGCMSLASPATPIVMLQGKRDMSVPRKKAARDAKILSEYCDSVTYTELGGVGHSAHPTLLEILGEKLEQFLSTEL</sequence>
<dbReference type="Pfam" id="PF02230">
    <property type="entry name" value="Abhydrolase_2"/>
    <property type="match status" value="1"/>
</dbReference>
<evidence type="ECO:0000256" key="2">
    <source>
        <dbReference type="ARBA" id="ARBA00022801"/>
    </source>
</evidence>
<feature type="region of interest" description="Disordered" evidence="3">
    <location>
        <begin position="1"/>
        <end position="67"/>
    </location>
</feature>
<evidence type="ECO:0000313" key="6">
    <source>
        <dbReference type="Proteomes" id="UP001157974"/>
    </source>
</evidence>
<feature type="compositionally biased region" description="Acidic residues" evidence="3">
    <location>
        <begin position="21"/>
        <end position="33"/>
    </location>
</feature>
<keyword evidence="2" id="KW-0378">Hydrolase</keyword>
<dbReference type="GO" id="GO:0005737">
    <property type="term" value="C:cytoplasm"/>
    <property type="evidence" value="ECO:0007669"/>
    <property type="project" value="TreeGrafter"/>
</dbReference>
<evidence type="ECO:0000256" key="1">
    <source>
        <dbReference type="ARBA" id="ARBA00006499"/>
    </source>
</evidence>
<evidence type="ECO:0000313" key="5">
    <source>
        <dbReference type="EMBL" id="KAJ8904676.1"/>
    </source>
</evidence>
<accession>A0AAV8UVV2</accession>
<feature type="domain" description="Phospholipase/carboxylesterase/thioesterase" evidence="4">
    <location>
        <begin position="184"/>
        <end position="393"/>
    </location>
</feature>
<dbReference type="Gene3D" id="3.40.50.1820">
    <property type="entry name" value="alpha/beta hydrolase"/>
    <property type="match status" value="1"/>
</dbReference>
<dbReference type="EMBL" id="JAMWBK010000005">
    <property type="protein sequence ID" value="KAJ8904676.1"/>
    <property type="molecule type" value="Genomic_DNA"/>
</dbReference>
<comment type="caution">
    <text evidence="5">The sequence shown here is derived from an EMBL/GenBank/DDBJ whole genome shotgun (WGS) entry which is preliminary data.</text>
</comment>
<evidence type="ECO:0000259" key="4">
    <source>
        <dbReference type="Pfam" id="PF02230"/>
    </source>
</evidence>
<gene>
    <name evidence="5" type="ORF">NDN08_001194</name>
</gene>